<dbReference type="SUPFAM" id="SSF51445">
    <property type="entry name" value="(Trans)glycosidases"/>
    <property type="match status" value="1"/>
</dbReference>
<dbReference type="KEGG" id="olu:OSTLU_18258"/>
<evidence type="ECO:0000256" key="4">
    <source>
        <dbReference type="ARBA" id="ARBA00022801"/>
    </source>
</evidence>
<dbReference type="CDD" id="cd11314">
    <property type="entry name" value="AmyAc_arch_bac_plant_AmyA"/>
    <property type="match status" value="1"/>
</dbReference>
<evidence type="ECO:0000256" key="6">
    <source>
        <dbReference type="ARBA" id="ARBA00030238"/>
    </source>
</evidence>
<dbReference type="Gene3D" id="3.20.20.80">
    <property type="entry name" value="Glycosidases"/>
    <property type="match status" value="1"/>
</dbReference>
<dbReference type="InterPro" id="IPR006047">
    <property type="entry name" value="GH13_cat_dom"/>
</dbReference>
<dbReference type="Pfam" id="PF00128">
    <property type="entry name" value="Alpha-amylase"/>
    <property type="match status" value="1"/>
</dbReference>
<dbReference type="GeneID" id="5005660"/>
<evidence type="ECO:0000256" key="7">
    <source>
        <dbReference type="SAM" id="MobiDB-lite"/>
    </source>
</evidence>
<evidence type="ECO:0000256" key="1">
    <source>
        <dbReference type="ARBA" id="ARBA00000548"/>
    </source>
</evidence>
<feature type="domain" description="Glycosyl hydrolase family 13 catalytic" evidence="8">
    <location>
        <begin position="86"/>
        <end position="421"/>
    </location>
</feature>
<keyword evidence="10" id="KW-1185">Reference proteome</keyword>
<dbReference type="RefSeq" id="XP_001421556.1">
    <property type="nucleotide sequence ID" value="XM_001421519.1"/>
</dbReference>
<dbReference type="PANTHER" id="PTHR43447">
    <property type="entry name" value="ALPHA-AMYLASE"/>
    <property type="match status" value="1"/>
</dbReference>
<evidence type="ECO:0000313" key="9">
    <source>
        <dbReference type="EMBL" id="ABO99849.1"/>
    </source>
</evidence>
<evidence type="ECO:0000256" key="3">
    <source>
        <dbReference type="ARBA" id="ARBA00012595"/>
    </source>
</evidence>
<protein>
    <recommendedName>
        <fullName evidence="3">alpha-amylase</fullName>
        <ecNumber evidence="3">3.2.1.1</ecNumber>
    </recommendedName>
    <alternativeName>
        <fullName evidence="6">1,4-alpha-D-glucan glucanohydrolase</fullName>
    </alternativeName>
</protein>
<dbReference type="SMART" id="SM00642">
    <property type="entry name" value="Aamy"/>
    <property type="match status" value="1"/>
</dbReference>
<dbReference type="InterPro" id="IPR017853">
    <property type="entry name" value="GH"/>
</dbReference>
<evidence type="ECO:0000313" key="10">
    <source>
        <dbReference type="Proteomes" id="UP000001568"/>
    </source>
</evidence>
<evidence type="ECO:0000256" key="5">
    <source>
        <dbReference type="ARBA" id="ARBA00023295"/>
    </source>
</evidence>
<dbReference type="EMBL" id="CP000595">
    <property type="protein sequence ID" value="ABO99849.1"/>
    <property type="molecule type" value="Genomic_DNA"/>
</dbReference>
<dbReference type="CAZy" id="GH13">
    <property type="family name" value="Glycoside Hydrolase Family 13"/>
</dbReference>
<accession>A4S828</accession>
<evidence type="ECO:0000259" key="8">
    <source>
        <dbReference type="SMART" id="SM00642"/>
    </source>
</evidence>
<name>A4S828_OSTLU</name>
<dbReference type="GO" id="GO:0005975">
    <property type="term" value="P:carbohydrate metabolic process"/>
    <property type="evidence" value="ECO:0007669"/>
    <property type="project" value="InterPro"/>
</dbReference>
<dbReference type="Gramene" id="ABO99849">
    <property type="protein sequence ID" value="ABO99849"/>
    <property type="gene ID" value="OSTLU_18258"/>
</dbReference>
<dbReference type="OMA" id="GWAVWEN"/>
<dbReference type="EC" id="3.2.1.1" evidence="3"/>
<dbReference type="AlphaFoldDB" id="A4S828"/>
<dbReference type="InterPro" id="IPR013780">
    <property type="entry name" value="Glyco_hydro_b"/>
</dbReference>
<dbReference type="STRING" id="436017.A4S828"/>
<gene>
    <name evidence="9" type="ORF">OSTLU_18258</name>
</gene>
<dbReference type="Proteomes" id="UP000001568">
    <property type="component" value="Chromosome 15"/>
</dbReference>
<dbReference type="GO" id="GO:0004556">
    <property type="term" value="F:alpha-amylase activity"/>
    <property type="evidence" value="ECO:0007669"/>
    <property type="project" value="UniProtKB-EC"/>
</dbReference>
<organism evidence="9 10">
    <name type="scientific">Ostreococcus lucimarinus (strain CCE9901)</name>
    <dbReference type="NCBI Taxonomy" id="436017"/>
    <lineage>
        <taxon>Eukaryota</taxon>
        <taxon>Viridiplantae</taxon>
        <taxon>Chlorophyta</taxon>
        <taxon>Mamiellophyceae</taxon>
        <taxon>Mamiellales</taxon>
        <taxon>Bathycoccaceae</taxon>
        <taxon>Ostreococcus</taxon>
    </lineage>
</organism>
<dbReference type="Gene3D" id="2.60.40.1180">
    <property type="entry name" value="Golgi alpha-mannosidase II"/>
    <property type="match status" value="1"/>
</dbReference>
<dbReference type="GO" id="GO:0005509">
    <property type="term" value="F:calcium ion binding"/>
    <property type="evidence" value="ECO:0007669"/>
    <property type="project" value="InterPro"/>
</dbReference>
<dbReference type="OrthoDB" id="550577at2759"/>
<dbReference type="SUPFAM" id="SSF51011">
    <property type="entry name" value="Glycosyl hydrolase domain"/>
    <property type="match status" value="1"/>
</dbReference>
<comment type="catalytic activity">
    <reaction evidence="1">
        <text>Endohydrolysis of (1-&gt;4)-alpha-D-glucosidic linkages in polysaccharides containing three or more (1-&gt;4)-alpha-linked D-glucose units.</text>
        <dbReference type="EC" id="3.2.1.1"/>
    </reaction>
</comment>
<comment type="similarity">
    <text evidence="2">Belongs to the glycosyl hydrolase 13 family.</text>
</comment>
<keyword evidence="4" id="KW-0378">Hydrolase</keyword>
<dbReference type="Pfam" id="PF07821">
    <property type="entry name" value="Alpha-amyl_C2"/>
    <property type="match status" value="1"/>
</dbReference>
<keyword evidence="5" id="KW-0326">Glycosidase</keyword>
<dbReference type="eggNOG" id="KOG0471">
    <property type="taxonomic scope" value="Eukaryota"/>
</dbReference>
<proteinExistence type="inferred from homology"/>
<reference evidence="9 10" key="1">
    <citation type="journal article" date="2007" name="Proc. Natl. Acad. Sci. U.S.A.">
        <title>The tiny eukaryote Ostreococcus provides genomic insights into the paradox of plankton speciation.</title>
        <authorList>
            <person name="Palenik B."/>
            <person name="Grimwood J."/>
            <person name="Aerts A."/>
            <person name="Rouze P."/>
            <person name="Salamov A."/>
            <person name="Putnam N."/>
            <person name="Dupont C."/>
            <person name="Jorgensen R."/>
            <person name="Derelle E."/>
            <person name="Rombauts S."/>
            <person name="Zhou K."/>
            <person name="Otillar R."/>
            <person name="Merchant S.S."/>
            <person name="Podell S."/>
            <person name="Gaasterland T."/>
            <person name="Napoli C."/>
            <person name="Gendler K."/>
            <person name="Manuell A."/>
            <person name="Tai V."/>
            <person name="Vallon O."/>
            <person name="Piganeau G."/>
            <person name="Jancek S."/>
            <person name="Heijde M."/>
            <person name="Jabbari K."/>
            <person name="Bowler C."/>
            <person name="Lohr M."/>
            <person name="Robbens S."/>
            <person name="Werner G."/>
            <person name="Dubchak I."/>
            <person name="Pazour G.J."/>
            <person name="Ren Q."/>
            <person name="Paulsen I."/>
            <person name="Delwiche C."/>
            <person name="Schmutz J."/>
            <person name="Rokhsar D."/>
            <person name="Van de Peer Y."/>
            <person name="Moreau H."/>
            <person name="Grigoriev I.V."/>
        </authorList>
    </citation>
    <scope>NUCLEOTIDE SEQUENCE [LARGE SCALE GENOMIC DNA]</scope>
    <source>
        <strain evidence="9 10">CCE9901</strain>
    </source>
</reference>
<evidence type="ECO:0000256" key="2">
    <source>
        <dbReference type="ARBA" id="ARBA00008061"/>
    </source>
</evidence>
<sequence>MEAALAARDRARRGLTTSSDTASGVAVVQRTDEATSTLAKSRQPLNENNTTKAKLSKLSTDMAPQTPFASPLSRPLPSTPCGNGRELILQGFNWESCNEKANNDRSWYQLLNEKVPEIAAAGFTSVWMPPPTKSVSKQGYLPTDLYNLNSFYGSEDELRSCVARMREYNITPVADIVINHRCAEAQDDAGRWNKYTGKIDWDARAITCENPQFGGQGSQSTGEDYLPAPNIDHTQQFVRKDLKEWLSWMRDDVGFRGWRFDFVKGYSGVFTGEYVEETRPFLSFGEFWDECSYRDGVLEYNQDAHRQRTCDWVDSTGGNTAAFDFTTKGILQEAVARTEYWRLIDTKGRPPGFCGMWPSRAVTFIENHDTGSTLQHWPFPRDKILQGYCYILTHPGTPTVFYDHWVDPKWSEAIGVMLDIRKRTGLSSNAAAVHIERATAGLYAAHIGHAQEMYTEGLSMDVDVKRPSICMKLGVEDWSPNAAKVGNLSWKCTASGDGWAIWEDKNHLEDEEISKAR</sequence>
<dbReference type="HOGENOM" id="CLU_030069_1_0_1"/>
<feature type="region of interest" description="Disordered" evidence="7">
    <location>
        <begin position="1"/>
        <end position="30"/>
    </location>
</feature>
<dbReference type="InterPro" id="IPR012850">
    <property type="entry name" value="A-amylase_bs_C"/>
</dbReference>